<gene>
    <name evidence="2" type="ORF">SG35_000270</name>
</gene>
<dbReference type="RefSeq" id="WP_044835218.1">
    <property type="nucleotide sequence ID" value="NZ_CP059735.1"/>
</dbReference>
<evidence type="ECO:0000256" key="1">
    <source>
        <dbReference type="SAM" id="MobiDB-lite"/>
    </source>
</evidence>
<proteinExistence type="predicted"/>
<protein>
    <recommendedName>
        <fullName evidence="4">FHA domain-containing protein</fullName>
    </recommendedName>
</protein>
<reference evidence="2 3" key="1">
    <citation type="journal article" date="2015" name="Genome Announc.">
        <title>Draft Genome Sequences of Marine Isolates of Thalassomonas viridans and Thalassomonas actiniarum.</title>
        <authorList>
            <person name="Olonade I."/>
            <person name="van Zyl L.J."/>
            <person name="Trindade M."/>
        </authorList>
    </citation>
    <scope>NUCLEOTIDE SEQUENCE [LARGE SCALE GENOMIC DNA]</scope>
    <source>
        <strain evidence="2 3">A5K-106</strain>
    </source>
</reference>
<evidence type="ECO:0000313" key="2">
    <source>
        <dbReference type="EMBL" id="WDD99159.1"/>
    </source>
</evidence>
<reference evidence="2 3" key="2">
    <citation type="journal article" date="2022" name="Mar. Drugs">
        <title>Bioassay-Guided Fractionation Leads to the Detection of Cholic Acid Generated by the Rare Thalassomonas sp.</title>
        <authorList>
            <person name="Pheiffer F."/>
            <person name="Schneider Y.K."/>
            <person name="Hansen E.H."/>
            <person name="Andersen J.H."/>
            <person name="Isaksson J."/>
            <person name="Busche T."/>
            <person name="R C."/>
            <person name="Kalinowski J."/>
            <person name="Zyl L.V."/>
            <person name="Trindade M."/>
        </authorList>
    </citation>
    <scope>NUCLEOTIDE SEQUENCE [LARGE SCALE GENOMIC DNA]</scope>
    <source>
        <strain evidence="2 3">A5K-106</strain>
    </source>
</reference>
<evidence type="ECO:0008006" key="4">
    <source>
        <dbReference type="Google" id="ProtNLM"/>
    </source>
</evidence>
<dbReference type="AlphaFoldDB" id="A0AAF0C3W4"/>
<dbReference type="EMBL" id="CP059735">
    <property type="protein sequence ID" value="WDD99159.1"/>
    <property type="molecule type" value="Genomic_DNA"/>
</dbReference>
<keyword evidence="3" id="KW-1185">Reference proteome</keyword>
<feature type="compositionally biased region" description="Polar residues" evidence="1">
    <location>
        <begin position="326"/>
        <end position="342"/>
    </location>
</feature>
<dbReference type="KEGG" id="tact:SG35_000270"/>
<dbReference type="Proteomes" id="UP000032568">
    <property type="component" value="Chromosome"/>
</dbReference>
<name>A0AAF0C3W4_9GAMM</name>
<organism evidence="2 3">
    <name type="scientific">Thalassomonas actiniarum</name>
    <dbReference type="NCBI Taxonomy" id="485447"/>
    <lineage>
        <taxon>Bacteria</taxon>
        <taxon>Pseudomonadati</taxon>
        <taxon>Pseudomonadota</taxon>
        <taxon>Gammaproteobacteria</taxon>
        <taxon>Alteromonadales</taxon>
        <taxon>Colwelliaceae</taxon>
        <taxon>Thalassomonas</taxon>
    </lineage>
</organism>
<feature type="region of interest" description="Disordered" evidence="1">
    <location>
        <begin position="323"/>
        <end position="342"/>
    </location>
</feature>
<sequence>MAITIQLTEVPENEQVPSRVFTVPKTGGDFGSAFDCVLQLPDRTGKVAPKHGLFIPGKNGISLAAVNGHALKVNGKALASGRNIKLEDGLMIEVADYMLLVSEPLEQLNGQAEDDANSEPVAAKQADVHFSLDDDWDNDLDLVMADDNKQTQVGQEEQAHFAFNGVLVDDPFDEDPFADAELSLQGESDSLVFEESEPEPKVERVAQPDETADLVLQPLGEAPANGQVDRLMALLESQVASANEQQSRLQLALDKTLDIFLEEFSPLHLEEGYSDFATPLFTQKEAQYWRQYRKSFNRRLNKGEYHRLFKAILLENMQGDMKDNMQDSMQKSRSNNMQGNKS</sequence>
<evidence type="ECO:0000313" key="3">
    <source>
        <dbReference type="Proteomes" id="UP000032568"/>
    </source>
</evidence>
<accession>A0AAF0C3W4</accession>